<dbReference type="EMBL" id="MU003535">
    <property type="protein sequence ID" value="KAF2464574.1"/>
    <property type="molecule type" value="Genomic_DNA"/>
</dbReference>
<proteinExistence type="predicted"/>
<name>A0ACB6QCC0_9PLEO</name>
<protein>
    <submittedName>
        <fullName evidence="1">Uncharacterized protein</fullName>
    </submittedName>
</protein>
<sequence length="167" mass="18199">MAGIGMLASAIIRSLLLGLDSHFSPDSIAEKNNHCSGRGWKSQPTNSRIGDLTLNFQSSKFKTFPFPGDLIIYNSVWTDSAFDTGIGINNCINFSKKGSIIGKDCKGNKVITTVCNEGFMDGSYGMINRENIQEHGWIYLMAFPELGVNPGCPDPGKKAKKALEFRG</sequence>
<accession>A0ACB6QCC0</accession>
<evidence type="ECO:0000313" key="1">
    <source>
        <dbReference type="EMBL" id="KAF2464574.1"/>
    </source>
</evidence>
<reference evidence="1" key="1">
    <citation type="journal article" date="2020" name="Stud. Mycol.">
        <title>101 Dothideomycetes genomes: a test case for predicting lifestyles and emergence of pathogens.</title>
        <authorList>
            <person name="Haridas S."/>
            <person name="Albert R."/>
            <person name="Binder M."/>
            <person name="Bloem J."/>
            <person name="Labutti K."/>
            <person name="Salamov A."/>
            <person name="Andreopoulos B."/>
            <person name="Baker S."/>
            <person name="Barry K."/>
            <person name="Bills G."/>
            <person name="Bluhm B."/>
            <person name="Cannon C."/>
            <person name="Castanera R."/>
            <person name="Culley D."/>
            <person name="Daum C."/>
            <person name="Ezra D."/>
            <person name="Gonzalez J."/>
            <person name="Henrissat B."/>
            <person name="Kuo A."/>
            <person name="Liang C."/>
            <person name="Lipzen A."/>
            <person name="Lutzoni F."/>
            <person name="Magnuson J."/>
            <person name="Mondo S."/>
            <person name="Nolan M."/>
            <person name="Ohm R."/>
            <person name="Pangilinan J."/>
            <person name="Park H.-J."/>
            <person name="Ramirez L."/>
            <person name="Alfaro M."/>
            <person name="Sun H."/>
            <person name="Tritt A."/>
            <person name="Yoshinaga Y."/>
            <person name="Zwiers L.-H."/>
            <person name="Turgeon B."/>
            <person name="Goodwin S."/>
            <person name="Spatafora J."/>
            <person name="Crous P."/>
            <person name="Grigoriev I."/>
        </authorList>
    </citation>
    <scope>NUCLEOTIDE SEQUENCE</scope>
    <source>
        <strain evidence="1">ATCC 200398</strain>
    </source>
</reference>
<keyword evidence="2" id="KW-1185">Reference proteome</keyword>
<dbReference type="Proteomes" id="UP000799755">
    <property type="component" value="Unassembled WGS sequence"/>
</dbReference>
<comment type="caution">
    <text evidence="1">The sequence shown here is derived from an EMBL/GenBank/DDBJ whole genome shotgun (WGS) entry which is preliminary data.</text>
</comment>
<evidence type="ECO:0000313" key="2">
    <source>
        <dbReference type="Proteomes" id="UP000799755"/>
    </source>
</evidence>
<gene>
    <name evidence="1" type="ORF">BDR25DRAFT_319098</name>
</gene>
<organism evidence="1 2">
    <name type="scientific">Lindgomyces ingoldianus</name>
    <dbReference type="NCBI Taxonomy" id="673940"/>
    <lineage>
        <taxon>Eukaryota</taxon>
        <taxon>Fungi</taxon>
        <taxon>Dikarya</taxon>
        <taxon>Ascomycota</taxon>
        <taxon>Pezizomycotina</taxon>
        <taxon>Dothideomycetes</taxon>
        <taxon>Pleosporomycetidae</taxon>
        <taxon>Pleosporales</taxon>
        <taxon>Lindgomycetaceae</taxon>
        <taxon>Lindgomyces</taxon>
    </lineage>
</organism>